<dbReference type="EMBL" id="BOQL01000006">
    <property type="protein sequence ID" value="GIM63857.1"/>
    <property type="molecule type" value="Genomic_DNA"/>
</dbReference>
<dbReference type="SUPFAM" id="SSF54211">
    <property type="entry name" value="Ribosomal protein S5 domain 2-like"/>
    <property type="match status" value="1"/>
</dbReference>
<dbReference type="Proteomes" id="UP000681340">
    <property type="component" value="Unassembled WGS sequence"/>
</dbReference>
<keyword evidence="3" id="KW-1185">Reference proteome</keyword>
<dbReference type="AlphaFoldDB" id="A0A919S5A4"/>
<dbReference type="Pfam" id="PF13180">
    <property type="entry name" value="PDZ_2"/>
    <property type="match status" value="1"/>
</dbReference>
<dbReference type="InterPro" id="IPR020568">
    <property type="entry name" value="Ribosomal_Su5_D2-typ_SF"/>
</dbReference>
<evidence type="ECO:0000313" key="2">
    <source>
        <dbReference type="EMBL" id="GIM63857.1"/>
    </source>
</evidence>
<name>A0A919S5A4_9ACTN</name>
<accession>A0A919S5A4</accession>
<dbReference type="SUPFAM" id="SSF50156">
    <property type="entry name" value="PDZ domain-like"/>
    <property type="match status" value="1"/>
</dbReference>
<dbReference type="InterPro" id="IPR014721">
    <property type="entry name" value="Ribsml_uS5_D2-typ_fold_subgr"/>
</dbReference>
<evidence type="ECO:0000313" key="3">
    <source>
        <dbReference type="Proteomes" id="UP000681340"/>
    </source>
</evidence>
<protein>
    <recommendedName>
        <fullName evidence="1">PDZ domain-containing protein</fullName>
    </recommendedName>
</protein>
<organism evidence="2 3">
    <name type="scientific">Actinoplanes auranticolor</name>
    <dbReference type="NCBI Taxonomy" id="47988"/>
    <lineage>
        <taxon>Bacteria</taxon>
        <taxon>Bacillati</taxon>
        <taxon>Actinomycetota</taxon>
        <taxon>Actinomycetes</taxon>
        <taxon>Micromonosporales</taxon>
        <taxon>Micromonosporaceae</taxon>
        <taxon>Actinoplanes</taxon>
    </lineage>
</organism>
<evidence type="ECO:0000259" key="1">
    <source>
        <dbReference type="Pfam" id="PF13180"/>
    </source>
</evidence>
<dbReference type="InterPro" id="IPR036034">
    <property type="entry name" value="PDZ_sf"/>
</dbReference>
<feature type="domain" description="PDZ" evidence="1">
    <location>
        <begin position="129"/>
        <end position="193"/>
    </location>
</feature>
<dbReference type="Gene3D" id="3.30.230.10">
    <property type="match status" value="1"/>
</dbReference>
<gene>
    <name evidence="2" type="ORF">Aau02nite_06780</name>
</gene>
<reference evidence="2" key="1">
    <citation type="submission" date="2021-03" db="EMBL/GenBank/DDBJ databases">
        <title>Whole genome shotgun sequence of Actinoplanes auranticolor NBRC 12245.</title>
        <authorList>
            <person name="Komaki H."/>
            <person name="Tamura T."/>
        </authorList>
    </citation>
    <scope>NUCLEOTIDE SEQUENCE</scope>
    <source>
        <strain evidence="2">NBRC 12245</strain>
    </source>
</reference>
<dbReference type="InterPro" id="IPR001478">
    <property type="entry name" value="PDZ"/>
</dbReference>
<proteinExistence type="predicted"/>
<comment type="caution">
    <text evidence="2">The sequence shown here is derived from an EMBL/GenBank/DDBJ whole genome shotgun (WGS) entry which is preliminary data.</text>
</comment>
<sequence length="292" mass="29159">MVIAGAVVTALLSAGIGFWPLPYVVLGPGPTVDTLGSHDGRQVIAVTGGKVATSAGQLRLSTVQVETGVGLREAVETWFDGDRALTPRARVFPPGQSDEEVDRRNAELFTSSLRSAETVALRELGYPARPQVTAVAADGPSAGALRVGDVITGVGGKSVGTAQAFTDLTGAVTAGASVSIAFTRAGRAGTATVTSAGGPAGTGLTVEQKQQAPFTVAIDVDEIGGPSAGLMFTLGIIDKLTPADLTGGRIIAGTGSIDETGAVGLISGIPQKLVGARAAGAQLFLVPEGNCA</sequence>